<dbReference type="OrthoDB" id="3404367at2"/>
<dbReference type="RefSeq" id="WP_121157159.1">
    <property type="nucleotide sequence ID" value="NZ_RBKT01000001.1"/>
</dbReference>
<dbReference type="AlphaFoldDB" id="A0A495JI17"/>
<gene>
    <name evidence="2" type="ORF">BDK92_2871</name>
</gene>
<organism evidence="2 3">
    <name type="scientific">Micromonospora pisi</name>
    <dbReference type="NCBI Taxonomy" id="589240"/>
    <lineage>
        <taxon>Bacteria</taxon>
        <taxon>Bacillati</taxon>
        <taxon>Actinomycetota</taxon>
        <taxon>Actinomycetes</taxon>
        <taxon>Micromonosporales</taxon>
        <taxon>Micromonosporaceae</taxon>
        <taxon>Micromonospora</taxon>
    </lineage>
</organism>
<dbReference type="EMBL" id="RBKT01000001">
    <property type="protein sequence ID" value="RKR88543.1"/>
    <property type="molecule type" value="Genomic_DNA"/>
</dbReference>
<comment type="caution">
    <text evidence="2">The sequence shown here is derived from an EMBL/GenBank/DDBJ whole genome shotgun (WGS) entry which is preliminary data.</text>
</comment>
<evidence type="ECO:0000256" key="1">
    <source>
        <dbReference type="SAM" id="Phobius"/>
    </source>
</evidence>
<feature type="transmembrane region" description="Helical" evidence="1">
    <location>
        <begin position="12"/>
        <end position="30"/>
    </location>
</feature>
<protein>
    <submittedName>
        <fullName evidence="2">Uncharacterized protein</fullName>
    </submittedName>
</protein>
<feature type="transmembrane region" description="Helical" evidence="1">
    <location>
        <begin position="36"/>
        <end position="55"/>
    </location>
</feature>
<sequence length="75" mass="7995">MSFRQRTTKPSVALWMLIAVGDIALILASFGVVTLIALASVVTMAVGVVGAWRLMRPTVPAGEVARSPMTARRRA</sequence>
<keyword evidence="1" id="KW-0472">Membrane</keyword>
<name>A0A495JI17_9ACTN</name>
<proteinExistence type="predicted"/>
<keyword evidence="1" id="KW-0812">Transmembrane</keyword>
<keyword evidence="3" id="KW-1185">Reference proteome</keyword>
<dbReference type="Proteomes" id="UP000277671">
    <property type="component" value="Unassembled WGS sequence"/>
</dbReference>
<evidence type="ECO:0000313" key="2">
    <source>
        <dbReference type="EMBL" id="RKR88543.1"/>
    </source>
</evidence>
<keyword evidence="1" id="KW-1133">Transmembrane helix</keyword>
<reference evidence="2 3" key="1">
    <citation type="submission" date="2018-10" db="EMBL/GenBank/DDBJ databases">
        <title>Sequencing the genomes of 1000 actinobacteria strains.</title>
        <authorList>
            <person name="Klenk H.-P."/>
        </authorList>
    </citation>
    <scope>NUCLEOTIDE SEQUENCE [LARGE SCALE GENOMIC DNA]</scope>
    <source>
        <strain evidence="2 3">DSM 45175</strain>
    </source>
</reference>
<evidence type="ECO:0000313" key="3">
    <source>
        <dbReference type="Proteomes" id="UP000277671"/>
    </source>
</evidence>
<accession>A0A495JI17</accession>